<proteinExistence type="predicted"/>
<dbReference type="EMBL" id="JXYS01000026">
    <property type="protein sequence ID" value="KJF17982.1"/>
    <property type="molecule type" value="Genomic_DNA"/>
</dbReference>
<dbReference type="Proteomes" id="UP000032360">
    <property type="component" value="Unassembled WGS sequence"/>
</dbReference>
<accession>A0A0D8HJS2</accession>
<sequence length="274" mass="26878">MVDGRFPNDEIFKNPLDPGKRPKHLSPNPSRSRLGKVGVSSGSAVTGVAILAFIALLAFGIPNINASSSRTTTTSTVLSAAPPLQPSPTIVSASPSSSSSKSSVQSGTSSVSSVAGGAKDSAPTTLPQHATTSSPRVASSPTTTGILGSTRGASSRSTSPTTSPTTSLAAGVNPANALITVRVANATSVAGAAGTITSKLAALGFNVLAPTNAGASNLSTTTVYYYSGFVVAGQAVARILGLPASDAVPYSTQAPIGAASPSDINVVLGSDIAG</sequence>
<keyword evidence="2" id="KW-0472">Membrane</keyword>
<dbReference type="Pfam" id="PF13399">
    <property type="entry name" value="LytR_C"/>
    <property type="match status" value="1"/>
</dbReference>
<feature type="domain" description="LytR/CpsA/Psr regulator C-terminal" evidence="3">
    <location>
        <begin position="179"/>
        <end position="271"/>
    </location>
</feature>
<feature type="compositionally biased region" description="Polar residues" evidence="1">
    <location>
        <begin position="123"/>
        <end position="146"/>
    </location>
</feature>
<name>A0A0D8HJS2_9ACTN</name>
<feature type="transmembrane region" description="Helical" evidence="2">
    <location>
        <begin position="37"/>
        <end position="61"/>
    </location>
</feature>
<dbReference type="RefSeq" id="WP_052604855.1">
    <property type="nucleotide sequence ID" value="NZ_JXYS01000026.1"/>
</dbReference>
<evidence type="ECO:0000256" key="2">
    <source>
        <dbReference type="SAM" id="Phobius"/>
    </source>
</evidence>
<feature type="region of interest" description="Disordered" evidence="1">
    <location>
        <begin position="77"/>
        <end position="169"/>
    </location>
</feature>
<keyword evidence="5" id="KW-1185">Reference proteome</keyword>
<evidence type="ECO:0000259" key="3">
    <source>
        <dbReference type="Pfam" id="PF13399"/>
    </source>
</evidence>
<reference evidence="4 5" key="1">
    <citation type="submission" date="2015-01" db="EMBL/GenBank/DDBJ databases">
        <title>Draft genome of the acidophilic iron oxidizer Acidithrix ferrooxidans strain Py-F3.</title>
        <authorList>
            <person name="Poehlein A."/>
            <person name="Eisen S."/>
            <person name="Schloemann M."/>
            <person name="Johnson B.D."/>
            <person name="Daniel R."/>
            <person name="Muehling M."/>
        </authorList>
    </citation>
    <scope>NUCLEOTIDE SEQUENCE [LARGE SCALE GENOMIC DNA]</scope>
    <source>
        <strain evidence="4 5">Py-F3</strain>
    </source>
</reference>
<feature type="compositionally biased region" description="Low complexity" evidence="1">
    <location>
        <begin position="147"/>
        <end position="169"/>
    </location>
</feature>
<keyword evidence="2" id="KW-0812">Transmembrane</keyword>
<keyword evidence="2" id="KW-1133">Transmembrane helix</keyword>
<dbReference type="AlphaFoldDB" id="A0A0D8HJS2"/>
<dbReference type="Gene3D" id="3.30.70.2390">
    <property type="match status" value="1"/>
</dbReference>
<feature type="compositionally biased region" description="Basic and acidic residues" evidence="1">
    <location>
        <begin position="1"/>
        <end position="12"/>
    </location>
</feature>
<dbReference type="InterPro" id="IPR027381">
    <property type="entry name" value="LytR/CpsA/Psr_C"/>
</dbReference>
<feature type="compositionally biased region" description="Low complexity" evidence="1">
    <location>
        <begin position="87"/>
        <end position="122"/>
    </location>
</feature>
<evidence type="ECO:0000313" key="4">
    <source>
        <dbReference type="EMBL" id="KJF17982.1"/>
    </source>
</evidence>
<evidence type="ECO:0000256" key="1">
    <source>
        <dbReference type="SAM" id="MobiDB-lite"/>
    </source>
</evidence>
<organism evidence="4 5">
    <name type="scientific">Acidithrix ferrooxidans</name>
    <dbReference type="NCBI Taxonomy" id="1280514"/>
    <lineage>
        <taxon>Bacteria</taxon>
        <taxon>Bacillati</taxon>
        <taxon>Actinomycetota</taxon>
        <taxon>Acidimicrobiia</taxon>
        <taxon>Acidimicrobiales</taxon>
        <taxon>Acidimicrobiaceae</taxon>
        <taxon>Acidithrix</taxon>
    </lineage>
</organism>
<dbReference type="OrthoDB" id="9782542at2"/>
<evidence type="ECO:0000313" key="5">
    <source>
        <dbReference type="Proteomes" id="UP000032360"/>
    </source>
</evidence>
<feature type="region of interest" description="Disordered" evidence="1">
    <location>
        <begin position="1"/>
        <end position="38"/>
    </location>
</feature>
<comment type="caution">
    <text evidence="4">The sequence shown here is derived from an EMBL/GenBank/DDBJ whole genome shotgun (WGS) entry which is preliminary data.</text>
</comment>
<protein>
    <recommendedName>
        <fullName evidence="3">LytR/CpsA/Psr regulator C-terminal domain-containing protein</fullName>
    </recommendedName>
</protein>
<gene>
    <name evidence="4" type="ORF">AXFE_10790</name>
</gene>